<dbReference type="EMBL" id="BK016182">
    <property type="protein sequence ID" value="DAG00759.1"/>
    <property type="molecule type" value="Genomic_DNA"/>
</dbReference>
<proteinExistence type="predicted"/>
<organism evidence="2">
    <name type="scientific">Myoviridae sp. ctJ2i1</name>
    <dbReference type="NCBI Taxonomy" id="2825079"/>
    <lineage>
        <taxon>Viruses</taxon>
        <taxon>Duplodnaviria</taxon>
        <taxon>Heunggongvirae</taxon>
        <taxon>Uroviricota</taxon>
        <taxon>Caudoviricetes</taxon>
    </lineage>
</organism>
<feature type="transmembrane region" description="Helical" evidence="1">
    <location>
        <begin position="26"/>
        <end position="45"/>
    </location>
</feature>
<evidence type="ECO:0000256" key="1">
    <source>
        <dbReference type="SAM" id="Phobius"/>
    </source>
</evidence>
<protein>
    <submittedName>
        <fullName evidence="2">Uncharacterized protein</fullName>
    </submittedName>
</protein>
<name>A0A8S5V2B2_9CAUD</name>
<accession>A0A8S5V2B2</accession>
<keyword evidence="1" id="KW-0812">Transmembrane</keyword>
<reference evidence="2" key="1">
    <citation type="journal article" date="2021" name="Proc. Natl. Acad. Sci. U.S.A.">
        <title>A Catalog of Tens of Thousands of Viruses from Human Metagenomes Reveals Hidden Associations with Chronic Diseases.</title>
        <authorList>
            <person name="Tisza M.J."/>
            <person name="Buck C.B."/>
        </authorList>
    </citation>
    <scope>NUCLEOTIDE SEQUENCE</scope>
    <source>
        <strain evidence="2">CtJ2i1</strain>
    </source>
</reference>
<keyword evidence="1" id="KW-0472">Membrane</keyword>
<evidence type="ECO:0000313" key="2">
    <source>
        <dbReference type="EMBL" id="DAG00759.1"/>
    </source>
</evidence>
<sequence length="47" mass="5663">MAIFIYTAIKIILSPQHFKTPVKSYILAYFHIIYIWSDVFSYMYLVI</sequence>
<keyword evidence="1" id="KW-1133">Transmembrane helix</keyword>